<dbReference type="AlphaFoldDB" id="A0A0D8BXL9"/>
<sequence>MPTNLSRLLVVLDMLKFELYLVRSEGGKQAEQGLGYRSLKISSGNTGGGKFTSTAN</sequence>
<reference evidence="1 2" key="1">
    <citation type="submission" date="2015-01" db="EMBL/GenBank/DDBJ databases">
        <authorList>
            <person name="Filippidou S."/>
            <person name="Jeanneret N."/>
            <person name="Russel-Delif L."/>
            <person name="Junier T."/>
            <person name="Wunderlin T."/>
            <person name="Molina V."/>
            <person name="Johnson S.L."/>
            <person name="Davenport K.W."/>
            <person name="Chain P.S."/>
            <person name="Dorador C."/>
            <person name="Junier P."/>
        </authorList>
    </citation>
    <scope>NUCLEOTIDE SEQUENCE [LARGE SCALE GENOMIC DNA]</scope>
    <source>
        <strain evidence="1 2">Et7/4</strain>
    </source>
</reference>
<protein>
    <submittedName>
        <fullName evidence="1">Uncharacterized protein</fullName>
    </submittedName>
</protein>
<evidence type="ECO:0000313" key="1">
    <source>
        <dbReference type="EMBL" id="KJE28132.1"/>
    </source>
</evidence>
<dbReference type="PATRIC" id="fig|1462.6.peg.2881"/>
<organism evidence="1 2">
    <name type="scientific">Geobacillus kaustophilus</name>
    <dbReference type="NCBI Taxonomy" id="1462"/>
    <lineage>
        <taxon>Bacteria</taxon>
        <taxon>Bacillati</taxon>
        <taxon>Bacillota</taxon>
        <taxon>Bacilli</taxon>
        <taxon>Bacillales</taxon>
        <taxon>Anoxybacillaceae</taxon>
        <taxon>Geobacillus</taxon>
        <taxon>Geobacillus thermoleovorans group</taxon>
    </lineage>
</organism>
<dbReference type="EMBL" id="JYBP01000003">
    <property type="protein sequence ID" value="KJE28132.1"/>
    <property type="molecule type" value="Genomic_DNA"/>
</dbReference>
<accession>A0A0D8BXL9</accession>
<evidence type="ECO:0000313" key="2">
    <source>
        <dbReference type="Proteomes" id="UP000032522"/>
    </source>
</evidence>
<dbReference type="Proteomes" id="UP000032522">
    <property type="component" value="Unassembled WGS sequence"/>
</dbReference>
<proteinExistence type="predicted"/>
<gene>
    <name evidence="1" type="ORF">LG52_2579</name>
</gene>
<name>A0A0D8BXL9_GEOKU</name>
<comment type="caution">
    <text evidence="1">The sequence shown here is derived from an EMBL/GenBank/DDBJ whole genome shotgun (WGS) entry which is preliminary data.</text>
</comment>